<feature type="compositionally biased region" description="Polar residues" evidence="1">
    <location>
        <begin position="557"/>
        <end position="597"/>
    </location>
</feature>
<feature type="compositionally biased region" description="Polar residues" evidence="1">
    <location>
        <begin position="401"/>
        <end position="420"/>
    </location>
</feature>
<keyword evidence="2" id="KW-0472">Membrane</keyword>
<keyword evidence="2" id="KW-0812">Transmembrane</keyword>
<feature type="compositionally biased region" description="Polar residues" evidence="1">
    <location>
        <begin position="633"/>
        <end position="646"/>
    </location>
</feature>
<evidence type="ECO:0000256" key="1">
    <source>
        <dbReference type="SAM" id="MobiDB-lite"/>
    </source>
</evidence>
<feature type="compositionally biased region" description="Polar residues" evidence="1">
    <location>
        <begin position="723"/>
        <end position="745"/>
    </location>
</feature>
<gene>
    <name evidence="3" type="ORF">CY34DRAFT_798731</name>
</gene>
<dbReference type="OrthoDB" id="3266087at2759"/>
<accession>A0A0D0BE74</accession>
<proteinExistence type="predicted"/>
<feature type="compositionally biased region" description="Low complexity" evidence="1">
    <location>
        <begin position="246"/>
        <end position="258"/>
    </location>
</feature>
<feature type="compositionally biased region" description="Basic and acidic residues" evidence="1">
    <location>
        <begin position="598"/>
        <end position="611"/>
    </location>
</feature>
<sequence>MHTFLSHIRGRGNQSATTSLQSDNFCVVPPTPALDFGVDSTFPAVRYGIDQKILENPSSYLDMDDSESLPRSLSPSTRRHTLDDGRRLRSIPRAKPISECVCEVNRPGSSPSESKSIDHLAAPGDWSTFGRRRVRSSPMVPGFADVSPTKDTTSLRRTSYSPSLKRSTSNKNGKGYSSAQSLHSVVSSRSVSRSSIAPCDISAQTSNRGRTLTILSNYHTSSSSIHSKSSPTDTVSSRLHPRTPNRPRSNTSPTTRPTAYFTTPILRELGFDSPGTFGHPTPERRSTFTFAYPSPPPPLPPLNHPALSSCLKDKNVNYITPTASGFAYRSDSFPKRSSRIPSGIGDDFFASLSMTFGRSVRRSASLPKVQGVLPPSSEKPAAPRLRARTISNKARPRRRNSASWSAQQATDGVNSSSNTAWPAEVSREMLRLSLGKGPDSVTWPSASQNGVPGPGSETRGCSVAQFPNQAPISRSFSPSSPSPLRPRSPAPQGGERASQSPSPSSSPNLPPPTHHHHQASYAGSRMSANPNGTRVAPDGATSPNHTPSRLVTPVGPSKTQGRPSSQFLLPPSTITPTPARTSRSITMDPSTPTPTSRNHGDKTKGKRKADDIDTTPPEQKKDVQRATFAVPESNRSQKLSASSHAPSSYHRKRARISLHSPFGTPIHSRPVSVQGQSTNSVPTPELGKFGSWSSHTSARILSSPSAPSRPTSTRSTRPQQTPNKSSHANSVAQNQNHARRQSMSQASIPISALVSPHAPSISPSGKFHMRDPRRPPKKLAETPWTLHLGGEDEPGSSVHAWCFFVGFVLFPVWWVAALFLRTPRTRVVGDEKGVSLDDPQIEHDAKAWRFRCRVMSVASLFTYIPFIILVVYFVRR</sequence>
<dbReference type="InParanoid" id="A0A0D0BE74"/>
<keyword evidence="4" id="KW-1185">Reference proteome</keyword>
<feature type="transmembrane region" description="Helical" evidence="2">
    <location>
        <begin position="854"/>
        <end position="874"/>
    </location>
</feature>
<dbReference type="EMBL" id="KN835141">
    <property type="protein sequence ID" value="KIK48094.1"/>
    <property type="molecule type" value="Genomic_DNA"/>
</dbReference>
<feature type="transmembrane region" description="Helical" evidence="2">
    <location>
        <begin position="798"/>
        <end position="820"/>
    </location>
</feature>
<name>A0A0D0BE74_9AGAM</name>
<feature type="compositionally biased region" description="Pro residues" evidence="1">
    <location>
        <begin position="480"/>
        <end position="489"/>
    </location>
</feature>
<protein>
    <submittedName>
        <fullName evidence="3">Uncharacterized protein</fullName>
    </submittedName>
</protein>
<evidence type="ECO:0000313" key="4">
    <source>
        <dbReference type="Proteomes" id="UP000054485"/>
    </source>
</evidence>
<feature type="compositionally biased region" description="Polar residues" evidence="1">
    <location>
        <begin position="691"/>
        <end position="700"/>
    </location>
</feature>
<feature type="compositionally biased region" description="Basic and acidic residues" evidence="1">
    <location>
        <begin position="768"/>
        <end position="780"/>
    </location>
</feature>
<reference evidence="3 4" key="1">
    <citation type="submission" date="2014-04" db="EMBL/GenBank/DDBJ databases">
        <authorList>
            <consortium name="DOE Joint Genome Institute"/>
            <person name="Kuo A."/>
            <person name="Ruytinx J."/>
            <person name="Rineau F."/>
            <person name="Colpaert J."/>
            <person name="Kohler A."/>
            <person name="Nagy L.G."/>
            <person name="Floudas D."/>
            <person name="Copeland A."/>
            <person name="Barry K.W."/>
            <person name="Cichocki N."/>
            <person name="Veneault-Fourrey C."/>
            <person name="LaButti K."/>
            <person name="Lindquist E.A."/>
            <person name="Lipzen A."/>
            <person name="Lundell T."/>
            <person name="Morin E."/>
            <person name="Murat C."/>
            <person name="Sun H."/>
            <person name="Tunlid A."/>
            <person name="Henrissat B."/>
            <person name="Grigoriev I.V."/>
            <person name="Hibbett D.S."/>
            <person name="Martin F."/>
            <person name="Nordberg H.P."/>
            <person name="Cantor M.N."/>
            <person name="Hua S.X."/>
        </authorList>
    </citation>
    <scope>NUCLEOTIDE SEQUENCE [LARGE SCALE GENOMIC DNA]</scope>
    <source>
        <strain evidence="3 4">UH-Slu-Lm8-n1</strain>
    </source>
</reference>
<evidence type="ECO:0000313" key="3">
    <source>
        <dbReference type="EMBL" id="KIK48094.1"/>
    </source>
</evidence>
<feature type="region of interest" description="Disordered" evidence="1">
    <location>
        <begin position="220"/>
        <end position="258"/>
    </location>
</feature>
<feature type="region of interest" description="Disordered" evidence="1">
    <location>
        <begin position="436"/>
        <end position="745"/>
    </location>
</feature>
<feature type="region of interest" description="Disordered" evidence="1">
    <location>
        <begin position="58"/>
        <end position="90"/>
    </location>
</feature>
<keyword evidence="2" id="KW-1133">Transmembrane helix</keyword>
<feature type="compositionally biased region" description="Low complexity" evidence="1">
    <location>
        <begin position="221"/>
        <end position="230"/>
    </location>
</feature>
<feature type="region of interest" description="Disordered" evidence="1">
    <location>
        <begin position="367"/>
        <end position="420"/>
    </location>
</feature>
<feature type="region of interest" description="Disordered" evidence="1">
    <location>
        <begin position="758"/>
        <end position="780"/>
    </location>
</feature>
<feature type="region of interest" description="Disordered" evidence="1">
    <location>
        <begin position="102"/>
        <end position="181"/>
    </location>
</feature>
<dbReference type="HOGENOM" id="CLU_322891_0_0_1"/>
<feature type="compositionally biased region" description="Low complexity" evidence="1">
    <location>
        <begin position="702"/>
        <end position="722"/>
    </location>
</feature>
<reference evidence="4" key="2">
    <citation type="submission" date="2015-01" db="EMBL/GenBank/DDBJ databases">
        <title>Evolutionary Origins and Diversification of the Mycorrhizal Mutualists.</title>
        <authorList>
            <consortium name="DOE Joint Genome Institute"/>
            <consortium name="Mycorrhizal Genomics Consortium"/>
            <person name="Kohler A."/>
            <person name="Kuo A."/>
            <person name="Nagy L.G."/>
            <person name="Floudas D."/>
            <person name="Copeland A."/>
            <person name="Barry K.W."/>
            <person name="Cichocki N."/>
            <person name="Veneault-Fourrey C."/>
            <person name="LaButti K."/>
            <person name="Lindquist E.A."/>
            <person name="Lipzen A."/>
            <person name="Lundell T."/>
            <person name="Morin E."/>
            <person name="Murat C."/>
            <person name="Riley R."/>
            <person name="Ohm R."/>
            <person name="Sun H."/>
            <person name="Tunlid A."/>
            <person name="Henrissat B."/>
            <person name="Grigoriev I.V."/>
            <person name="Hibbett D.S."/>
            <person name="Martin F."/>
        </authorList>
    </citation>
    <scope>NUCLEOTIDE SEQUENCE [LARGE SCALE GENOMIC DNA]</scope>
    <source>
        <strain evidence="4">UH-Slu-Lm8-n1</strain>
    </source>
</reference>
<feature type="compositionally biased region" description="Low complexity" evidence="1">
    <location>
        <begin position="498"/>
        <end position="507"/>
    </location>
</feature>
<feature type="compositionally biased region" description="Polar residues" evidence="1">
    <location>
        <begin position="671"/>
        <end position="682"/>
    </location>
</feature>
<evidence type="ECO:0000256" key="2">
    <source>
        <dbReference type="SAM" id="Phobius"/>
    </source>
</evidence>
<organism evidence="3 4">
    <name type="scientific">Suillus luteus UH-Slu-Lm8-n1</name>
    <dbReference type="NCBI Taxonomy" id="930992"/>
    <lineage>
        <taxon>Eukaryota</taxon>
        <taxon>Fungi</taxon>
        <taxon>Dikarya</taxon>
        <taxon>Basidiomycota</taxon>
        <taxon>Agaricomycotina</taxon>
        <taxon>Agaricomycetes</taxon>
        <taxon>Agaricomycetidae</taxon>
        <taxon>Boletales</taxon>
        <taxon>Suillineae</taxon>
        <taxon>Suillaceae</taxon>
        <taxon>Suillus</taxon>
    </lineage>
</organism>
<feature type="compositionally biased region" description="Polar residues" evidence="1">
    <location>
        <begin position="149"/>
        <end position="172"/>
    </location>
</feature>
<dbReference type="Proteomes" id="UP000054485">
    <property type="component" value="Unassembled WGS sequence"/>
</dbReference>
<dbReference type="AlphaFoldDB" id="A0A0D0BE74"/>